<dbReference type="EMBL" id="JACHJV010000001">
    <property type="protein sequence ID" value="MBB4924194.1"/>
    <property type="molecule type" value="Genomic_DNA"/>
</dbReference>
<accession>A0A7W7VVZ9</accession>
<keyword evidence="3" id="KW-1185">Reference proteome</keyword>
<evidence type="ECO:0000256" key="1">
    <source>
        <dbReference type="SAM" id="MobiDB-lite"/>
    </source>
</evidence>
<protein>
    <submittedName>
        <fullName evidence="2">Uncharacterized protein</fullName>
    </submittedName>
</protein>
<comment type="caution">
    <text evidence="2">The sequence shown here is derived from an EMBL/GenBank/DDBJ whole genome shotgun (WGS) entry which is preliminary data.</text>
</comment>
<proteinExistence type="predicted"/>
<name>A0A7W7VVZ9_KITKI</name>
<organism evidence="2 3">
    <name type="scientific">Kitasatospora kifunensis</name>
    <name type="common">Streptomyces kifunensis</name>
    <dbReference type="NCBI Taxonomy" id="58351"/>
    <lineage>
        <taxon>Bacteria</taxon>
        <taxon>Bacillati</taxon>
        <taxon>Actinomycetota</taxon>
        <taxon>Actinomycetes</taxon>
        <taxon>Kitasatosporales</taxon>
        <taxon>Streptomycetaceae</taxon>
        <taxon>Kitasatospora</taxon>
    </lineage>
</organism>
<dbReference type="AlphaFoldDB" id="A0A7W7VVZ9"/>
<feature type="compositionally biased region" description="Basic and acidic residues" evidence="1">
    <location>
        <begin position="58"/>
        <end position="71"/>
    </location>
</feature>
<dbReference type="Proteomes" id="UP000540506">
    <property type="component" value="Unassembled WGS sequence"/>
</dbReference>
<sequence>MYTEPSARSDFRGESEDASEADPAADHHQIEISERGSFAHAGCDCGWFAPARRSRDRARRDAAEHRAAAGG</sequence>
<gene>
    <name evidence="2" type="ORF">FHR34_003187</name>
</gene>
<evidence type="ECO:0000313" key="2">
    <source>
        <dbReference type="EMBL" id="MBB4924194.1"/>
    </source>
</evidence>
<reference evidence="2 3" key="1">
    <citation type="submission" date="2020-08" db="EMBL/GenBank/DDBJ databases">
        <title>Sequencing the genomes of 1000 actinobacteria strains.</title>
        <authorList>
            <person name="Klenk H.-P."/>
        </authorList>
    </citation>
    <scope>NUCLEOTIDE SEQUENCE [LARGE SCALE GENOMIC DNA]</scope>
    <source>
        <strain evidence="2 3">DSM 41654</strain>
    </source>
</reference>
<dbReference type="RefSeq" id="WP_184943634.1">
    <property type="nucleotide sequence ID" value="NZ_JACHJV010000001.1"/>
</dbReference>
<feature type="region of interest" description="Disordered" evidence="1">
    <location>
        <begin position="52"/>
        <end position="71"/>
    </location>
</feature>
<feature type="region of interest" description="Disordered" evidence="1">
    <location>
        <begin position="1"/>
        <end position="27"/>
    </location>
</feature>
<evidence type="ECO:0000313" key="3">
    <source>
        <dbReference type="Proteomes" id="UP000540506"/>
    </source>
</evidence>